<evidence type="ECO:0000256" key="1">
    <source>
        <dbReference type="ARBA" id="ARBA00004123"/>
    </source>
</evidence>
<dbReference type="AlphaFoldDB" id="A0A484D8R4"/>
<feature type="region of interest" description="Disordered" evidence="15">
    <location>
        <begin position="294"/>
        <end position="319"/>
    </location>
</feature>
<accession>A0A484D8R4</accession>
<dbReference type="InterPro" id="IPR031121">
    <property type="entry name" value="RIK/BLOM7"/>
</dbReference>
<evidence type="ECO:0000256" key="15">
    <source>
        <dbReference type="SAM" id="MobiDB-lite"/>
    </source>
</evidence>
<dbReference type="GO" id="GO:0005737">
    <property type="term" value="C:cytoplasm"/>
    <property type="evidence" value="ECO:0007669"/>
    <property type="project" value="UniProtKB-SubCell"/>
</dbReference>
<reference evidence="18 19" key="1">
    <citation type="submission" date="2019-01" db="EMBL/GenBank/DDBJ databases">
        <title>A chromosome-scale genome assembly of the yellow perch, Perca flavescens.</title>
        <authorList>
            <person name="Feron R."/>
            <person name="Morvezen R."/>
            <person name="Bestin A."/>
            <person name="Haffray P."/>
            <person name="Klopp C."/>
            <person name="Zahm M."/>
            <person name="Cabau C."/>
            <person name="Roques C."/>
            <person name="Donnadieu C."/>
            <person name="Bouchez O."/>
            <person name="Christie M."/>
            <person name="Larson W."/>
            <person name="Guiguen Y."/>
        </authorList>
    </citation>
    <scope>NUCLEOTIDE SEQUENCE [LARGE SCALE GENOMIC DNA]</scope>
    <source>
        <strain evidence="18">YP-PL-M2</strain>
        <tissue evidence="18">Blood</tissue>
    </source>
</reference>
<evidence type="ECO:0000313" key="19">
    <source>
        <dbReference type="Proteomes" id="UP000295070"/>
    </source>
</evidence>
<evidence type="ECO:0000256" key="10">
    <source>
        <dbReference type="ARBA" id="ARBA00023242"/>
    </source>
</evidence>
<dbReference type="PANTHER" id="PTHR15744:SF1">
    <property type="entry name" value="KH HOMOLOGY DOMAIN-CONTAINING PROTEIN 4"/>
    <property type="match status" value="1"/>
</dbReference>
<keyword evidence="8" id="KW-0694">RNA-binding</keyword>
<keyword evidence="6" id="KW-0597">Phosphoprotein</keyword>
<dbReference type="Pfam" id="PF22675">
    <property type="entry name" value="KH-I_KHDC4-BBP"/>
    <property type="match status" value="1"/>
</dbReference>
<evidence type="ECO:0000256" key="5">
    <source>
        <dbReference type="ARBA" id="ARBA00022490"/>
    </source>
</evidence>
<protein>
    <recommendedName>
        <fullName evidence="4">KH homology domain-containing protein 4</fullName>
    </recommendedName>
    <alternativeName>
        <fullName evidence="11">Brings lots of money 7</fullName>
    </alternativeName>
    <alternativeName>
        <fullName evidence="13 14">Pre-mRNA Splicing factor protein khdc4</fullName>
    </alternativeName>
</protein>
<organism evidence="18 19">
    <name type="scientific">Perca flavescens</name>
    <name type="common">American yellow perch</name>
    <name type="synonym">Morone flavescens</name>
    <dbReference type="NCBI Taxonomy" id="8167"/>
    <lineage>
        <taxon>Eukaryota</taxon>
        <taxon>Metazoa</taxon>
        <taxon>Chordata</taxon>
        <taxon>Craniata</taxon>
        <taxon>Vertebrata</taxon>
        <taxon>Euteleostomi</taxon>
        <taxon>Actinopterygii</taxon>
        <taxon>Neopterygii</taxon>
        <taxon>Teleostei</taxon>
        <taxon>Neoteleostei</taxon>
        <taxon>Acanthomorphata</taxon>
        <taxon>Eupercaria</taxon>
        <taxon>Perciformes</taxon>
        <taxon>Percoidei</taxon>
        <taxon>Percidae</taxon>
        <taxon>Percinae</taxon>
        <taxon>Perca</taxon>
    </lineage>
</organism>
<comment type="similarity">
    <text evidence="3">Belongs to the KHDC4 family.</text>
</comment>
<evidence type="ECO:0000256" key="6">
    <source>
        <dbReference type="ARBA" id="ARBA00022553"/>
    </source>
</evidence>
<evidence type="ECO:0000256" key="11">
    <source>
        <dbReference type="ARBA" id="ARBA00030267"/>
    </source>
</evidence>
<keyword evidence="9" id="KW-0508">mRNA splicing</keyword>
<dbReference type="InterPro" id="IPR036612">
    <property type="entry name" value="KH_dom_type_1_sf"/>
</dbReference>
<dbReference type="STRING" id="8167.A0A484D8R4"/>
<feature type="compositionally biased region" description="Low complexity" evidence="15">
    <location>
        <begin position="514"/>
        <end position="525"/>
    </location>
</feature>
<keyword evidence="7" id="KW-0507">mRNA processing</keyword>
<keyword evidence="10" id="KW-0539">Nucleus</keyword>
<dbReference type="InterPro" id="IPR047890">
    <property type="entry name" value="KHDC4_KH-I_first"/>
</dbReference>
<dbReference type="Gene3D" id="3.30.1370.10">
    <property type="entry name" value="K Homology domain, type 1"/>
    <property type="match status" value="2"/>
</dbReference>
<dbReference type="PANTHER" id="PTHR15744">
    <property type="entry name" value="BLOM7"/>
    <property type="match status" value="1"/>
</dbReference>
<dbReference type="CDD" id="cd22385">
    <property type="entry name" value="KH-I_KHDC4_rpt1"/>
    <property type="match status" value="1"/>
</dbReference>
<gene>
    <name evidence="18" type="ORF">EPR50_G00063950</name>
</gene>
<evidence type="ECO:0000256" key="7">
    <source>
        <dbReference type="ARBA" id="ARBA00022664"/>
    </source>
</evidence>
<dbReference type="GO" id="GO:0006397">
    <property type="term" value="P:mRNA processing"/>
    <property type="evidence" value="ECO:0007669"/>
    <property type="project" value="UniProtKB-KW"/>
</dbReference>
<feature type="compositionally biased region" description="Low complexity" evidence="15">
    <location>
        <begin position="294"/>
        <end position="307"/>
    </location>
</feature>
<dbReference type="InterPro" id="IPR056149">
    <property type="entry name" value="PRP5/DDX46/KHDC4_KH"/>
</dbReference>
<feature type="domain" description="ATP-dependent RNA helicase PRP5/DDX46/KHDC4 KH" evidence="17">
    <location>
        <begin position="206"/>
        <end position="289"/>
    </location>
</feature>
<proteinExistence type="inferred from homology"/>
<comment type="caution">
    <text evidence="18">The sequence shown here is derived from an EMBL/GenBank/DDBJ whole genome shotgun (WGS) entry which is preliminary data.</text>
</comment>
<feature type="region of interest" description="Disordered" evidence="15">
    <location>
        <begin position="511"/>
        <end position="721"/>
    </location>
</feature>
<feature type="compositionally biased region" description="Basic and acidic residues" evidence="15">
    <location>
        <begin position="562"/>
        <end position="572"/>
    </location>
</feature>
<sequence>MSCSSMLLPPLETLMPPLEKLAKGGTEVMKGGTGEAAAPHLNPFDAHDQYVLVSGAPLWYYCKPSLLPANNINRRRKHSVRYVAVASNQHRLLCRRSRGRVITLILTLRGKFPFDKILMSYCGTQNGGRRSKWDQPGPGSGGMGEAEAAPTGALDAAAAVAAKINAMLVAKGKLKPSQIGIPGPPDKSVCIGKPPVPTKAKDDLVVAEVEINDVPITCRNLLTRGQTQDEISKVSGAAVSTRGRYMTAEEKGKALPGDRPLYLHVQGQTRELVDRAVNRIKEIITNGVVKAATASSSSSPFSPSGASVTVYQQHNPPPPSLPPMTHHKPHFQSGMHYVQDKIFVGLEHAILGFVVKERVEGPGCSYLQHIQAETGAKVFLRGKGSGCLEPASGREAFEPMYIYISHPKPDGLAAAKTLCENLLQTVHAEYSRFLNQMSSMMPTQQGFAQPPMVNGMPPQPPYYPPAGYQPGYAMPVPPPQPQPVSLPYTIPPPIHPAAPAGVLPQYSLPPAPAPAHTLTPAPAAASGTMPQTLPPVPFPPSAAAPPKAPPPAAPVNPPQKRRFTEEIPDERNSGLLGYQHGPIHMTNLGAGFPVGSPETTGPPPQSSSGPPSERDSRQLMPPPLLPVNGARPKMEEKRAPQGPVEPSVKRMKTGLVAYAGDSSDEEEDHSTSKASGPGNPGAVPPHSTSTGWTQGYRCPPPPPPRAKTQPQQQSMPFWMAP</sequence>
<evidence type="ECO:0000256" key="13">
    <source>
        <dbReference type="ARBA" id="ARBA00078995"/>
    </source>
</evidence>
<evidence type="ECO:0000256" key="14">
    <source>
        <dbReference type="ARBA" id="ARBA00079430"/>
    </source>
</evidence>
<dbReference type="EMBL" id="SCKG01000006">
    <property type="protein sequence ID" value="TDH11721.1"/>
    <property type="molecule type" value="Genomic_DNA"/>
</dbReference>
<dbReference type="InterPro" id="IPR055256">
    <property type="entry name" value="KH_1_KHDC4/BBP-like"/>
</dbReference>
<dbReference type="FunFam" id="3.30.1370.10:FF:000066">
    <property type="entry name" value="KH domain containing 4, pre-mRNA splicing factor"/>
    <property type="match status" value="1"/>
</dbReference>
<dbReference type="CDD" id="cd22386">
    <property type="entry name" value="KH-I_KHDC4_rpt2"/>
    <property type="match status" value="1"/>
</dbReference>
<comment type="function">
    <text evidence="12">RNA-binding protein involved in pre-mRNA splicing. Interacts with the PRP19C/Prp19 complex/NTC/Nineteen complex which is part of the spliceosome. Involved in regulating splice site selection. Binds preferentially RNA with A/C rich sequences and poly-C stretches.</text>
</comment>
<dbReference type="SUPFAM" id="SSF54791">
    <property type="entry name" value="Eukaryotic type KH-domain (KH-domain type I)"/>
    <property type="match status" value="2"/>
</dbReference>
<evidence type="ECO:0000256" key="3">
    <source>
        <dbReference type="ARBA" id="ARBA00006093"/>
    </source>
</evidence>
<evidence type="ECO:0000256" key="9">
    <source>
        <dbReference type="ARBA" id="ARBA00023187"/>
    </source>
</evidence>
<evidence type="ECO:0000256" key="2">
    <source>
        <dbReference type="ARBA" id="ARBA00004496"/>
    </source>
</evidence>
<comment type="subcellular location">
    <subcellularLocation>
        <location evidence="2">Cytoplasm</location>
    </subcellularLocation>
    <subcellularLocation>
        <location evidence="1">Nucleus</location>
    </subcellularLocation>
</comment>
<evidence type="ECO:0000256" key="8">
    <source>
        <dbReference type="ARBA" id="ARBA00022884"/>
    </source>
</evidence>
<dbReference type="InterPro" id="IPR047889">
    <property type="entry name" value="KHDC4_KH-I_second"/>
</dbReference>
<feature type="compositionally biased region" description="Pro residues" evidence="15">
    <location>
        <begin position="532"/>
        <end position="557"/>
    </location>
</feature>
<dbReference type="GO" id="GO:0003723">
    <property type="term" value="F:RNA binding"/>
    <property type="evidence" value="ECO:0007669"/>
    <property type="project" value="UniProtKB-KW"/>
</dbReference>
<dbReference type="FunFam" id="3.30.1370.10:FF:000035">
    <property type="entry name" value="KH domain-containing 4, pre-mRNA-splicing factor"/>
    <property type="match status" value="1"/>
</dbReference>
<dbReference type="GO" id="GO:0005634">
    <property type="term" value="C:nucleus"/>
    <property type="evidence" value="ECO:0007669"/>
    <property type="project" value="UniProtKB-SubCell"/>
</dbReference>
<keyword evidence="5" id="KW-0963">Cytoplasm</keyword>
<evidence type="ECO:0000313" key="18">
    <source>
        <dbReference type="EMBL" id="TDH11721.1"/>
    </source>
</evidence>
<evidence type="ECO:0000256" key="12">
    <source>
        <dbReference type="ARBA" id="ARBA00045732"/>
    </source>
</evidence>
<dbReference type="Pfam" id="PF23469">
    <property type="entry name" value="KH_12"/>
    <property type="match status" value="1"/>
</dbReference>
<keyword evidence="19" id="KW-1185">Reference proteome</keyword>
<evidence type="ECO:0000259" key="17">
    <source>
        <dbReference type="Pfam" id="PF23469"/>
    </source>
</evidence>
<evidence type="ECO:0000256" key="4">
    <source>
        <dbReference type="ARBA" id="ARBA00017795"/>
    </source>
</evidence>
<dbReference type="Proteomes" id="UP000295070">
    <property type="component" value="Chromosome 6"/>
</dbReference>
<feature type="region of interest" description="Disordered" evidence="15">
    <location>
        <begin position="127"/>
        <end position="147"/>
    </location>
</feature>
<evidence type="ECO:0000259" key="16">
    <source>
        <dbReference type="Pfam" id="PF22675"/>
    </source>
</evidence>
<feature type="domain" description="KHDC4/BBP-like KH-domain type I" evidence="16">
    <location>
        <begin position="352"/>
        <end position="424"/>
    </location>
</feature>
<dbReference type="GO" id="GO:0008380">
    <property type="term" value="P:RNA splicing"/>
    <property type="evidence" value="ECO:0007669"/>
    <property type="project" value="UniProtKB-KW"/>
</dbReference>
<name>A0A484D8R4_PERFV</name>